<dbReference type="EC" id="3.4.16.-" evidence="2"/>
<evidence type="ECO:0000313" key="3">
    <source>
        <dbReference type="EMBL" id="KAK9835987.1"/>
    </source>
</evidence>
<dbReference type="PANTHER" id="PTHR11802:SF449">
    <property type="entry name" value="CARBOXYPEPTIDASE"/>
    <property type="match status" value="1"/>
</dbReference>
<keyword evidence="4" id="KW-1185">Reference proteome</keyword>
<dbReference type="SUPFAM" id="SSF53474">
    <property type="entry name" value="alpha/beta-Hydrolases"/>
    <property type="match status" value="1"/>
</dbReference>
<dbReference type="GO" id="GO:0006508">
    <property type="term" value="P:proteolysis"/>
    <property type="evidence" value="ECO:0007669"/>
    <property type="project" value="UniProtKB-KW"/>
</dbReference>
<gene>
    <name evidence="3" type="ORF">WJX81_004007</name>
</gene>
<name>A0AAW1RQR3_9CHLO</name>
<protein>
    <recommendedName>
        <fullName evidence="2">Carboxypeptidase</fullName>
        <ecNumber evidence="2">3.4.16.-</ecNumber>
    </recommendedName>
</protein>
<proteinExistence type="inferred from homology"/>
<evidence type="ECO:0000313" key="4">
    <source>
        <dbReference type="Proteomes" id="UP001445335"/>
    </source>
</evidence>
<sequence>MLYEAQEGTDAESTPIVLWLQGGPGASALLGNMYELGPYLLTEDLALRENPATWNNRFAMLFVEQPVGTGFSEPGSGGLARTMLESTTGLYAGLQAFFAAHPALQRRPFFVAGESYAGKFVPSLGHFVLQMEARHGRARVELAAADALPVPEAAGALGALGAPLFRLVGLAIGNGLTDPHTQVGGH</sequence>
<evidence type="ECO:0000256" key="1">
    <source>
        <dbReference type="ARBA" id="ARBA00009431"/>
    </source>
</evidence>
<keyword evidence="2" id="KW-0645">Protease</keyword>
<dbReference type="InterPro" id="IPR029058">
    <property type="entry name" value="AB_hydrolase_fold"/>
</dbReference>
<comment type="caution">
    <text evidence="3">The sequence shown here is derived from an EMBL/GenBank/DDBJ whole genome shotgun (WGS) entry which is preliminary data.</text>
</comment>
<evidence type="ECO:0000256" key="2">
    <source>
        <dbReference type="RuleBase" id="RU361156"/>
    </source>
</evidence>
<dbReference type="InterPro" id="IPR018202">
    <property type="entry name" value="Ser_caboxypep_ser_AS"/>
</dbReference>
<reference evidence="3 4" key="1">
    <citation type="journal article" date="2024" name="Nat. Commun.">
        <title>Phylogenomics reveals the evolutionary origins of lichenization in chlorophyte algae.</title>
        <authorList>
            <person name="Puginier C."/>
            <person name="Libourel C."/>
            <person name="Otte J."/>
            <person name="Skaloud P."/>
            <person name="Haon M."/>
            <person name="Grisel S."/>
            <person name="Petersen M."/>
            <person name="Berrin J.G."/>
            <person name="Delaux P.M."/>
            <person name="Dal Grande F."/>
            <person name="Keller J."/>
        </authorList>
    </citation>
    <scope>NUCLEOTIDE SEQUENCE [LARGE SCALE GENOMIC DNA]</scope>
    <source>
        <strain evidence="3 4">SAG 245.80</strain>
    </source>
</reference>
<dbReference type="Proteomes" id="UP001445335">
    <property type="component" value="Unassembled WGS sequence"/>
</dbReference>
<dbReference type="PRINTS" id="PR00724">
    <property type="entry name" value="CRBOXYPTASEC"/>
</dbReference>
<organism evidence="3 4">
    <name type="scientific">Elliptochloris bilobata</name>
    <dbReference type="NCBI Taxonomy" id="381761"/>
    <lineage>
        <taxon>Eukaryota</taxon>
        <taxon>Viridiplantae</taxon>
        <taxon>Chlorophyta</taxon>
        <taxon>core chlorophytes</taxon>
        <taxon>Trebouxiophyceae</taxon>
        <taxon>Trebouxiophyceae incertae sedis</taxon>
        <taxon>Elliptochloris clade</taxon>
        <taxon>Elliptochloris</taxon>
    </lineage>
</organism>
<keyword evidence="2" id="KW-0121">Carboxypeptidase</keyword>
<comment type="similarity">
    <text evidence="1 2">Belongs to the peptidase S10 family.</text>
</comment>
<dbReference type="AlphaFoldDB" id="A0AAW1RQR3"/>
<dbReference type="Gene3D" id="3.40.50.1820">
    <property type="entry name" value="alpha/beta hydrolase"/>
    <property type="match status" value="1"/>
</dbReference>
<dbReference type="EMBL" id="JALJOU010000027">
    <property type="protein sequence ID" value="KAK9835987.1"/>
    <property type="molecule type" value="Genomic_DNA"/>
</dbReference>
<dbReference type="Pfam" id="PF00450">
    <property type="entry name" value="Peptidase_S10"/>
    <property type="match status" value="1"/>
</dbReference>
<dbReference type="InterPro" id="IPR001563">
    <property type="entry name" value="Peptidase_S10"/>
</dbReference>
<dbReference type="PROSITE" id="PS00131">
    <property type="entry name" value="CARBOXYPEPT_SER_SER"/>
    <property type="match status" value="1"/>
</dbReference>
<keyword evidence="2" id="KW-0378">Hydrolase</keyword>
<dbReference type="GO" id="GO:0004185">
    <property type="term" value="F:serine-type carboxypeptidase activity"/>
    <property type="evidence" value="ECO:0007669"/>
    <property type="project" value="UniProtKB-UniRule"/>
</dbReference>
<dbReference type="PANTHER" id="PTHR11802">
    <property type="entry name" value="SERINE PROTEASE FAMILY S10 SERINE CARBOXYPEPTIDASE"/>
    <property type="match status" value="1"/>
</dbReference>
<accession>A0AAW1RQR3</accession>